<keyword evidence="3" id="KW-1185">Reference proteome</keyword>
<sequence length="59" mass="6194">MVNCGSFRALAPGSQRRDGTKPAFTMPRSGGPATRRGQGRVPRESPATAKVVRAAGRRG</sequence>
<accession>A0A225NLG7</accession>
<gene>
    <name evidence="2" type="ORF">ATO3_10900</name>
</gene>
<evidence type="ECO:0000313" key="2">
    <source>
        <dbReference type="EMBL" id="OWU75035.1"/>
    </source>
</evidence>
<dbReference type="AlphaFoldDB" id="A0A225NLG7"/>
<proteinExistence type="predicted"/>
<comment type="caution">
    <text evidence="2">The sequence shown here is derived from an EMBL/GenBank/DDBJ whole genome shotgun (WGS) entry which is preliminary data.</text>
</comment>
<reference evidence="2 3" key="1">
    <citation type="submission" date="2013-04" db="EMBL/GenBank/DDBJ databases">
        <title>Oceanicola sp. 22II1-22F33 Genome Sequencing.</title>
        <authorList>
            <person name="Lai Q."/>
            <person name="Li G."/>
            <person name="Shao Z."/>
        </authorList>
    </citation>
    <scope>NUCLEOTIDE SEQUENCE [LARGE SCALE GENOMIC DNA]</scope>
    <source>
        <strain evidence="2 3">22II1-22F33</strain>
    </source>
</reference>
<evidence type="ECO:0000256" key="1">
    <source>
        <dbReference type="SAM" id="MobiDB-lite"/>
    </source>
</evidence>
<dbReference type="Proteomes" id="UP000215377">
    <property type="component" value="Unassembled WGS sequence"/>
</dbReference>
<organism evidence="2 3">
    <name type="scientific">Marinibacterium profundimaris</name>
    <dbReference type="NCBI Taxonomy" id="1679460"/>
    <lineage>
        <taxon>Bacteria</taxon>
        <taxon>Pseudomonadati</taxon>
        <taxon>Pseudomonadota</taxon>
        <taxon>Alphaproteobacteria</taxon>
        <taxon>Rhodobacterales</taxon>
        <taxon>Paracoccaceae</taxon>
        <taxon>Marinibacterium</taxon>
    </lineage>
</organism>
<feature type="region of interest" description="Disordered" evidence="1">
    <location>
        <begin position="1"/>
        <end position="59"/>
    </location>
</feature>
<evidence type="ECO:0000313" key="3">
    <source>
        <dbReference type="Proteomes" id="UP000215377"/>
    </source>
</evidence>
<dbReference type="EMBL" id="AQQR01000003">
    <property type="protein sequence ID" value="OWU75035.1"/>
    <property type="molecule type" value="Genomic_DNA"/>
</dbReference>
<protein>
    <submittedName>
        <fullName evidence="2">Uncharacterized protein</fullName>
    </submittedName>
</protein>
<name>A0A225NLG7_9RHOB</name>